<proteinExistence type="predicted"/>
<feature type="region of interest" description="Disordered" evidence="1">
    <location>
        <begin position="1"/>
        <end position="46"/>
    </location>
</feature>
<dbReference type="EnsemblPlants" id="ONIVA01G51170.1">
    <property type="protein sequence ID" value="ONIVA01G51170.1"/>
    <property type="gene ID" value="ONIVA01G51170"/>
</dbReference>
<organism evidence="2">
    <name type="scientific">Oryza nivara</name>
    <name type="common">Indian wild rice</name>
    <name type="synonym">Oryza sativa f. spontanea</name>
    <dbReference type="NCBI Taxonomy" id="4536"/>
    <lineage>
        <taxon>Eukaryota</taxon>
        <taxon>Viridiplantae</taxon>
        <taxon>Streptophyta</taxon>
        <taxon>Embryophyta</taxon>
        <taxon>Tracheophyta</taxon>
        <taxon>Spermatophyta</taxon>
        <taxon>Magnoliopsida</taxon>
        <taxon>Liliopsida</taxon>
        <taxon>Poales</taxon>
        <taxon>Poaceae</taxon>
        <taxon>BOP clade</taxon>
        <taxon>Oryzoideae</taxon>
        <taxon>Oryzeae</taxon>
        <taxon>Oryzinae</taxon>
        <taxon>Oryza</taxon>
    </lineage>
</organism>
<name>A0A0E0FZA8_ORYNI</name>
<feature type="region of interest" description="Disordered" evidence="1">
    <location>
        <begin position="67"/>
        <end position="109"/>
    </location>
</feature>
<reference evidence="2" key="2">
    <citation type="submission" date="2018-04" db="EMBL/GenBank/DDBJ databases">
        <title>OnivRS2 (Oryza nivara Reference Sequence Version 2).</title>
        <authorList>
            <person name="Zhang J."/>
            <person name="Kudrna D."/>
            <person name="Lee S."/>
            <person name="Talag J."/>
            <person name="Rajasekar S."/>
            <person name="Welchert J."/>
            <person name="Hsing Y.-I."/>
            <person name="Wing R.A."/>
        </authorList>
    </citation>
    <scope>NUCLEOTIDE SEQUENCE [LARGE SCALE GENOMIC DNA]</scope>
</reference>
<dbReference type="Proteomes" id="UP000006591">
    <property type="component" value="Chromosome 1"/>
</dbReference>
<accession>A0A0E0FZA8</accession>
<protein>
    <submittedName>
        <fullName evidence="2">Uncharacterized protein</fullName>
    </submittedName>
</protein>
<evidence type="ECO:0000313" key="2">
    <source>
        <dbReference type="EnsemblPlants" id="ONIVA01G51170.1"/>
    </source>
</evidence>
<feature type="compositionally biased region" description="Basic residues" evidence="1">
    <location>
        <begin position="1"/>
        <end position="25"/>
    </location>
</feature>
<keyword evidence="3" id="KW-1185">Reference proteome</keyword>
<reference evidence="2" key="1">
    <citation type="submission" date="2015-04" db="UniProtKB">
        <authorList>
            <consortium name="EnsemblPlants"/>
        </authorList>
    </citation>
    <scope>IDENTIFICATION</scope>
    <source>
        <strain evidence="2">SL10</strain>
    </source>
</reference>
<evidence type="ECO:0000256" key="1">
    <source>
        <dbReference type="SAM" id="MobiDB-lite"/>
    </source>
</evidence>
<sequence>MGSSPPRRRRHPPRPRRIPPRRGGRRPPSPPPHRGRAPLLPPSHLCPGRHARLQHFQLLLAIVVDVSRRMASRPSISTPTRASRRGRPGGDVHGGAGLPDTQRHHREVS</sequence>
<evidence type="ECO:0000313" key="3">
    <source>
        <dbReference type="Proteomes" id="UP000006591"/>
    </source>
</evidence>
<dbReference type="AlphaFoldDB" id="A0A0E0FZA8"/>
<dbReference type="Gramene" id="ONIVA01G51170.1">
    <property type="protein sequence ID" value="ONIVA01G51170.1"/>
    <property type="gene ID" value="ONIVA01G51170"/>
</dbReference>
<dbReference type="HOGENOM" id="CLU_2188180_0_0_1"/>